<feature type="region of interest" description="Disordered" evidence="1">
    <location>
        <begin position="220"/>
        <end position="267"/>
    </location>
</feature>
<comment type="caution">
    <text evidence="2">The sequence shown here is derived from an EMBL/GenBank/DDBJ whole genome shotgun (WGS) entry which is preliminary data.</text>
</comment>
<gene>
    <name evidence="2" type="ORF">C8F04DRAFT_1197198</name>
</gene>
<accession>A0AAD6S441</accession>
<sequence>MGSRQNKGEYLRPGVELTSIGGAGMYTDIASSHTNLRMFREPLDKATQRDANVAITTYRNRNGGCQQGMRTEGNRNSTAEKRVRLTFSDRGHEPPRIRYSLWGRSRDPRVGHVPSASHSDTSAAEWRATTHEAVVHEEVERVESRLILLPSVGTDNQKFRASRRSRVRFIRFLFAKKKDTNPGKNTRSVRRRDHTAQVRQTHDATLSFTSWGSVAAAMSSKEARQSNSGGGLVKQCLTSKRKKKEEKKQSLQQNRCWRTATPHAHGF</sequence>
<reference evidence="2" key="1">
    <citation type="submission" date="2023-03" db="EMBL/GenBank/DDBJ databases">
        <title>Massive genome expansion in bonnet fungi (Mycena s.s.) driven by repeated elements and novel gene families across ecological guilds.</title>
        <authorList>
            <consortium name="Lawrence Berkeley National Laboratory"/>
            <person name="Harder C.B."/>
            <person name="Miyauchi S."/>
            <person name="Viragh M."/>
            <person name="Kuo A."/>
            <person name="Thoen E."/>
            <person name="Andreopoulos B."/>
            <person name="Lu D."/>
            <person name="Skrede I."/>
            <person name="Drula E."/>
            <person name="Henrissat B."/>
            <person name="Morin E."/>
            <person name="Kohler A."/>
            <person name="Barry K."/>
            <person name="LaButti K."/>
            <person name="Morin E."/>
            <person name="Salamov A."/>
            <person name="Lipzen A."/>
            <person name="Mereny Z."/>
            <person name="Hegedus B."/>
            <person name="Baldrian P."/>
            <person name="Stursova M."/>
            <person name="Weitz H."/>
            <person name="Taylor A."/>
            <person name="Grigoriev I.V."/>
            <person name="Nagy L.G."/>
            <person name="Martin F."/>
            <person name="Kauserud H."/>
        </authorList>
    </citation>
    <scope>NUCLEOTIDE SEQUENCE</scope>
    <source>
        <strain evidence="2">CBHHK200</strain>
    </source>
</reference>
<dbReference type="Proteomes" id="UP001218188">
    <property type="component" value="Unassembled WGS sequence"/>
</dbReference>
<protein>
    <submittedName>
        <fullName evidence="2">Uncharacterized protein</fullName>
    </submittedName>
</protein>
<evidence type="ECO:0000313" key="3">
    <source>
        <dbReference type="Proteomes" id="UP001218188"/>
    </source>
</evidence>
<feature type="region of interest" description="Disordered" evidence="1">
    <location>
        <begin position="180"/>
        <end position="202"/>
    </location>
</feature>
<organism evidence="2 3">
    <name type="scientific">Mycena alexandri</name>
    <dbReference type="NCBI Taxonomy" id="1745969"/>
    <lineage>
        <taxon>Eukaryota</taxon>
        <taxon>Fungi</taxon>
        <taxon>Dikarya</taxon>
        <taxon>Basidiomycota</taxon>
        <taxon>Agaricomycotina</taxon>
        <taxon>Agaricomycetes</taxon>
        <taxon>Agaricomycetidae</taxon>
        <taxon>Agaricales</taxon>
        <taxon>Marasmiineae</taxon>
        <taxon>Mycenaceae</taxon>
        <taxon>Mycena</taxon>
    </lineage>
</organism>
<proteinExistence type="predicted"/>
<name>A0AAD6S441_9AGAR</name>
<dbReference type="AlphaFoldDB" id="A0AAD6S441"/>
<dbReference type="EMBL" id="JARJCM010000278">
    <property type="protein sequence ID" value="KAJ7019961.1"/>
    <property type="molecule type" value="Genomic_DNA"/>
</dbReference>
<evidence type="ECO:0000313" key="2">
    <source>
        <dbReference type="EMBL" id="KAJ7019961.1"/>
    </source>
</evidence>
<keyword evidence="3" id="KW-1185">Reference proteome</keyword>
<evidence type="ECO:0000256" key="1">
    <source>
        <dbReference type="SAM" id="MobiDB-lite"/>
    </source>
</evidence>